<proteinExistence type="predicted"/>
<name>A0AC35UGY5_9BILA</name>
<organism evidence="1 2">
    <name type="scientific">Rhabditophanes sp. KR3021</name>
    <dbReference type="NCBI Taxonomy" id="114890"/>
    <lineage>
        <taxon>Eukaryota</taxon>
        <taxon>Metazoa</taxon>
        <taxon>Ecdysozoa</taxon>
        <taxon>Nematoda</taxon>
        <taxon>Chromadorea</taxon>
        <taxon>Rhabditida</taxon>
        <taxon>Tylenchina</taxon>
        <taxon>Panagrolaimomorpha</taxon>
        <taxon>Strongyloidoidea</taxon>
        <taxon>Alloionematidae</taxon>
        <taxon>Rhabditophanes</taxon>
    </lineage>
</organism>
<protein>
    <submittedName>
        <fullName evidence="2">SCP domain-containing protein</fullName>
    </submittedName>
</protein>
<accession>A0AC35UGY5</accession>
<reference evidence="2" key="1">
    <citation type="submission" date="2016-11" db="UniProtKB">
        <authorList>
            <consortium name="WormBaseParasite"/>
        </authorList>
    </citation>
    <scope>IDENTIFICATION</scope>
    <source>
        <strain evidence="2">KR3021</strain>
    </source>
</reference>
<evidence type="ECO:0000313" key="1">
    <source>
        <dbReference type="Proteomes" id="UP000095286"/>
    </source>
</evidence>
<evidence type="ECO:0000313" key="2">
    <source>
        <dbReference type="WBParaSite" id="RSKR_0001115100.1"/>
    </source>
</evidence>
<dbReference type="Proteomes" id="UP000095286">
    <property type="component" value="Unplaced"/>
</dbReference>
<dbReference type="WBParaSite" id="RSKR_0001115100.1">
    <property type="protein sequence ID" value="RSKR_0001115100.1"/>
    <property type="gene ID" value="RSKR_0001115100"/>
</dbReference>
<sequence length="175" mass="20752">MYESENGTLGFDYFEEAILDAAKNWADHTNIIFDRSTEPYYVEFMFGFRNDSNICKHVIGYNEDWVSISCQDNYIYYVFLNDNVTWTYYTQQNIRSNDTGHDIVFHLMKQIGFSLIQAKSTVDEKPNCILSSLFDSFTDKYGNRTLPYPCRRDIRAIQEIFGPRNDYVKYEYSKK</sequence>